<feature type="signal peptide" evidence="1">
    <location>
        <begin position="1"/>
        <end position="19"/>
    </location>
</feature>
<feature type="chain" id="PRO_5046787594" description="GLPGLI family protein" evidence="1">
    <location>
        <begin position="20"/>
        <end position="244"/>
    </location>
</feature>
<protein>
    <recommendedName>
        <fullName evidence="4">GLPGLI family protein</fullName>
    </recommendedName>
</protein>
<organism evidence="2 3">
    <name type="scientific">Winogradskyella poriferorum</name>
    <dbReference type="NCBI Taxonomy" id="307627"/>
    <lineage>
        <taxon>Bacteria</taxon>
        <taxon>Pseudomonadati</taxon>
        <taxon>Bacteroidota</taxon>
        <taxon>Flavobacteriia</taxon>
        <taxon>Flavobacteriales</taxon>
        <taxon>Flavobacteriaceae</taxon>
        <taxon>Winogradskyella</taxon>
    </lineage>
</organism>
<comment type="caution">
    <text evidence="2">The sequence shown here is derived from an EMBL/GenBank/DDBJ whole genome shotgun (WGS) entry which is preliminary data.</text>
</comment>
<reference evidence="2 3" key="1">
    <citation type="submission" date="2024-02" db="EMBL/GenBank/DDBJ databases">
        <title>Winogradskyella poriferorum JCM 12885.</title>
        <authorList>
            <person name="Zhang D.-F."/>
            <person name="Fu Z.-Y."/>
        </authorList>
    </citation>
    <scope>NUCLEOTIDE SEQUENCE [LARGE SCALE GENOMIC DNA]</scope>
    <source>
        <strain evidence="2 3">JCM 12885</strain>
    </source>
</reference>
<evidence type="ECO:0000313" key="3">
    <source>
        <dbReference type="Proteomes" id="UP001356704"/>
    </source>
</evidence>
<gene>
    <name evidence="2" type="ORF">V1468_14080</name>
</gene>
<name>A0ABU7W9G9_9FLAO</name>
<evidence type="ECO:0008006" key="4">
    <source>
        <dbReference type="Google" id="ProtNLM"/>
    </source>
</evidence>
<keyword evidence="3" id="KW-1185">Reference proteome</keyword>
<evidence type="ECO:0000313" key="2">
    <source>
        <dbReference type="EMBL" id="MEF3080138.1"/>
    </source>
</evidence>
<sequence>MKKITFVIAFLSLFMISNAQKKKVAIVTFYADKTIDLSEVDASADFIAKNTNLSNDPNFNLSKPLEDFHKAFFNDYVGEFDFELVSEETVLALPEYKEFEAEYGDYKNLGNQEAFEAVEGYKVIQSFGSRLEVKNLEPIADALGVDAVMFVRLSYKFNKTGIGKLGYYSVQARVSLDLFSKDNKSIFQFSEIAGSKKKAVMVGGIPVMTPEKIQPMCESATEELITDMNKKIDRLSKKANKKLN</sequence>
<dbReference type="RefSeq" id="WP_331810862.1">
    <property type="nucleotide sequence ID" value="NZ_JAZHOU010000006.1"/>
</dbReference>
<dbReference type="Proteomes" id="UP001356704">
    <property type="component" value="Unassembled WGS sequence"/>
</dbReference>
<dbReference type="EMBL" id="JAZHOU010000006">
    <property type="protein sequence ID" value="MEF3080138.1"/>
    <property type="molecule type" value="Genomic_DNA"/>
</dbReference>
<keyword evidence="1" id="KW-0732">Signal</keyword>
<evidence type="ECO:0000256" key="1">
    <source>
        <dbReference type="SAM" id="SignalP"/>
    </source>
</evidence>
<accession>A0ABU7W9G9</accession>
<proteinExistence type="predicted"/>